<dbReference type="SUPFAM" id="SSF50998">
    <property type="entry name" value="Quinoprotein alcohol dehydrogenase-like"/>
    <property type="match status" value="1"/>
</dbReference>
<accession>A0A0C2ECZ4</accession>
<dbReference type="Gene3D" id="2.130.10.10">
    <property type="entry name" value="YVTN repeat-like/Quinoprotein amine dehydrogenase"/>
    <property type="match status" value="2"/>
</dbReference>
<dbReference type="Proteomes" id="UP000035068">
    <property type="component" value="Unassembled WGS sequence"/>
</dbReference>
<comment type="caution">
    <text evidence="1">The sequence shown here is derived from an EMBL/GenBank/DDBJ whole genome shotgun (WGS) entry which is preliminary data.</text>
</comment>
<dbReference type="SUPFAM" id="SSF50969">
    <property type="entry name" value="YVTN repeat-like/Quinoprotein amine dehydrogenase"/>
    <property type="match status" value="2"/>
</dbReference>
<dbReference type="InterPro" id="IPR013211">
    <property type="entry name" value="LVIVD"/>
</dbReference>
<dbReference type="InterPro" id="IPR015943">
    <property type="entry name" value="WD40/YVTN_repeat-like_dom_sf"/>
</dbReference>
<reference evidence="1 2" key="1">
    <citation type="submission" date="2014-12" db="EMBL/GenBank/DDBJ databases">
        <title>Genomes of Geoalkalibacter ferrihydriticus and Geoalkalibacter subterraneus, two haloalkaliphilic metal-reducing members of the Geobacteraceae.</title>
        <authorList>
            <person name="Badalamenti J.P."/>
            <person name="Torres C.I."/>
            <person name="Krajmalnik-Brown R."/>
            <person name="Bond D.R."/>
        </authorList>
    </citation>
    <scope>NUCLEOTIDE SEQUENCE [LARGE SCALE GENOMIC DNA]</scope>
    <source>
        <strain evidence="1 2">DSM 17813</strain>
    </source>
</reference>
<dbReference type="EMBL" id="JWJD01000003">
    <property type="protein sequence ID" value="KIH76473.1"/>
    <property type="molecule type" value="Genomic_DNA"/>
</dbReference>
<dbReference type="InterPro" id="IPR011047">
    <property type="entry name" value="Quinoprotein_ADH-like_sf"/>
</dbReference>
<organism evidence="1 2">
    <name type="scientific">Geoalkalibacter ferrihydriticus DSM 17813</name>
    <dbReference type="NCBI Taxonomy" id="1121915"/>
    <lineage>
        <taxon>Bacteria</taxon>
        <taxon>Pseudomonadati</taxon>
        <taxon>Thermodesulfobacteriota</taxon>
        <taxon>Desulfuromonadia</taxon>
        <taxon>Desulfuromonadales</taxon>
        <taxon>Geoalkalibacteraceae</taxon>
        <taxon>Geoalkalibacter</taxon>
    </lineage>
</organism>
<dbReference type="AlphaFoldDB" id="A0A0C2ECZ4"/>
<protein>
    <submittedName>
        <fullName evidence="1">Uncharacterized protein</fullName>
    </submittedName>
</protein>
<keyword evidence="2" id="KW-1185">Reference proteome</keyword>
<evidence type="ECO:0000313" key="1">
    <source>
        <dbReference type="EMBL" id="KIH76473.1"/>
    </source>
</evidence>
<proteinExistence type="predicted"/>
<evidence type="ECO:0000313" key="2">
    <source>
        <dbReference type="Proteomes" id="UP000035068"/>
    </source>
</evidence>
<sequence>MKIFNNILLLSVSLFGLILTLAAALWLGAHQWRQDSRPLVVSSVEILPASGEDTLRLRLEGQGFSSRTQVALTLDSANRHAIVGSLETLGIPGTLEQVRVLGNRAYLANSRSGIQVVDISDPRRPKVLGVEKEAFRSPWDLKVAGDLAYVSDSRQGLVILDVSDATRPQAVGRFVTPDACFGLAASPAGLVLLAQGKKGVLLLDVSDPRAPREIGRLPSLDFSWTVAVRDHLAFVADNRGGLRIFDLQNAAQPQLLAQLATEGNLHSVVVQEDLVFLADQKRGLIVLDVSDPAKPRNLSELTLAGIGRDLQVHGDTLAFATQTNGVKIVDVSDPRRPRKTGFVQPLRTARGVALSDDFLFVADSRQGLQVAELSRARAGLNVHHSLGDIVTALAQDGPILYAGMQNQGLQSFQRDAEDTLVSRGTFGKSFSAVRDGAVAGDSLFLATGNDGLQILDLGEEGQMRRIGHLVAGGVAHRVVLLDEGRIAVVAAGLDGIQVIDVARPRQPTLIHRLGGLGNLVDLLVWPGGMAALDATGQVHLLDITDPRQPRLGASVSLPDILRGLELHGDTLYVIGEGNHLYLIDIRAPRTSLKKVALAAGTKPRSLGISGDHLYLLAKSAKRFTSQLLIFDLARQGMPFLVKRIALPGQQEFLRIFDETLYLLPGGTLQVWDIAEPAEPREVNAMAIGGGTRDLVSLGSGNLKLLLGRMGIRRLDVSDPHAPRLVRTSVDNISEVIGLEARGEHLLVLDRTSGLHVLTRDDSGGLLPLSTLGFPQNLRNWHVDATHAHVLDAGGRLSVVDIRRPESLQLAAEIDLGTADLSGLAVRDNLVYLAAGAAGVQVWDIRLAEHPRLLQQHQLPWPRSVFASARDLVLVDDYLLVANGDAGLGVFALADAGEKLHLVGSLPLAGFCRRIKVQDSLLLIEAHQAGLHVVDIREIKRPEWVVTVPTRTVVRDFFFEGEDLWLSEHAGISILSLPIKSKRQSVRGRKNLVVDLPVPARPGNYNLSVRRGPQSVELPGILTLSAPAAAEGGLSAVFQKE</sequence>
<name>A0A0C2ECZ4_9BACT</name>
<dbReference type="InterPro" id="IPR011044">
    <property type="entry name" value="Quino_amine_DH_bsu"/>
</dbReference>
<dbReference type="Pfam" id="PF08309">
    <property type="entry name" value="LVIVD"/>
    <property type="match status" value="6"/>
</dbReference>
<dbReference type="RefSeq" id="WP_040099023.1">
    <property type="nucleotide sequence ID" value="NZ_JWJD01000003.1"/>
</dbReference>
<gene>
    <name evidence="1" type="ORF">GFER_09780</name>
</gene>